<feature type="region of interest" description="Disordered" evidence="1">
    <location>
        <begin position="90"/>
        <end position="233"/>
    </location>
</feature>
<feature type="region of interest" description="Disordered" evidence="1">
    <location>
        <begin position="1"/>
        <end position="61"/>
    </location>
</feature>
<evidence type="ECO:0000313" key="2">
    <source>
        <dbReference type="EMBL" id="MBN8661274.1"/>
    </source>
</evidence>
<feature type="compositionally biased region" description="Basic and acidic residues" evidence="1">
    <location>
        <begin position="42"/>
        <end position="53"/>
    </location>
</feature>
<proteinExistence type="predicted"/>
<evidence type="ECO:0000256" key="1">
    <source>
        <dbReference type="SAM" id="MobiDB-lite"/>
    </source>
</evidence>
<accession>A0A8J7P7Z7</accession>
<dbReference type="Proteomes" id="UP000664277">
    <property type="component" value="Unassembled WGS sequence"/>
</dbReference>
<dbReference type="EMBL" id="JAFLCK010000018">
    <property type="protein sequence ID" value="MBN8661274.1"/>
    <property type="molecule type" value="Genomic_DNA"/>
</dbReference>
<protein>
    <submittedName>
        <fullName evidence="2">Uncharacterized protein</fullName>
    </submittedName>
</protein>
<feature type="compositionally biased region" description="Basic and acidic residues" evidence="1">
    <location>
        <begin position="208"/>
        <end position="225"/>
    </location>
</feature>
<evidence type="ECO:0000313" key="3">
    <source>
        <dbReference type="Proteomes" id="UP000664277"/>
    </source>
</evidence>
<sequence length="233" mass="26615">MDRITSNDDLAYRQQTENQNINRGAVSERSLYEELYTPQEFSPRDHERLKDGGRSGGPVYNESKLEILKKIYRQTDTGNKQVAPGQIQLDGSIVFHAQPKDMQPRTSAQEAQPVDKPRNMQSPPHAQESQPADMPRNMQPHPRAQESQPADKPRNMQPHPPSQERRPGGSQEAIKDPGFLYPLYPGKEFCPPDRSELPVPKLPQPKPPQEKPERDMDKDIRKEMPLRQGALSW</sequence>
<comment type="caution">
    <text evidence="2">The sequence shown here is derived from an EMBL/GenBank/DDBJ whole genome shotgun (WGS) entry which is preliminary data.</text>
</comment>
<feature type="compositionally biased region" description="Polar residues" evidence="1">
    <location>
        <begin position="119"/>
        <end position="130"/>
    </location>
</feature>
<feature type="compositionally biased region" description="Polar residues" evidence="1">
    <location>
        <begin position="13"/>
        <end position="22"/>
    </location>
</feature>
<name>A0A8J7P7Z7_9BACT</name>
<reference evidence="2" key="1">
    <citation type="submission" date="2021-02" db="EMBL/GenBank/DDBJ databases">
        <title>Genome-Resolved Metagenomics of a Microbial Community Performing Photosynthetic Biological Nutrient Removal.</title>
        <authorList>
            <person name="Mcdaniel E.A."/>
        </authorList>
    </citation>
    <scope>NUCLEOTIDE SEQUENCE</scope>
    <source>
        <strain evidence="2">UWPOB_OBS1</strain>
    </source>
</reference>
<organism evidence="2 3">
    <name type="scientific">Candidatus Obscuribacter phosphatis</name>
    <dbReference type="NCBI Taxonomy" id="1906157"/>
    <lineage>
        <taxon>Bacteria</taxon>
        <taxon>Bacillati</taxon>
        <taxon>Candidatus Melainabacteria</taxon>
        <taxon>Candidatus Obscuribacterales</taxon>
        <taxon>Candidatus Obscuribacteraceae</taxon>
        <taxon>Candidatus Obscuribacter</taxon>
    </lineage>
</organism>
<dbReference type="AlphaFoldDB" id="A0A8J7P7Z7"/>
<gene>
    <name evidence="2" type="ORF">J0M35_12980</name>
</gene>